<dbReference type="RefSeq" id="WP_153344462.1">
    <property type="nucleotide sequence ID" value="NZ_WIVE01000035.1"/>
</dbReference>
<dbReference type="OrthoDB" id="9800621at2"/>
<dbReference type="PROSITE" id="PS51352">
    <property type="entry name" value="THIOREDOXIN_2"/>
    <property type="match status" value="1"/>
</dbReference>
<dbReference type="InterPro" id="IPR013766">
    <property type="entry name" value="Thioredoxin_domain"/>
</dbReference>
<dbReference type="Pfam" id="PF08534">
    <property type="entry name" value="Redoxin"/>
    <property type="match status" value="1"/>
</dbReference>
<evidence type="ECO:0000313" key="9">
    <source>
        <dbReference type="Proteomes" id="UP000434582"/>
    </source>
</evidence>
<accession>A0A7X1ZGT7</accession>
<feature type="domain" description="Thioredoxin" evidence="7">
    <location>
        <begin position="2"/>
        <end position="159"/>
    </location>
</feature>
<dbReference type="Proteomes" id="UP000434582">
    <property type="component" value="Unassembled WGS sequence"/>
</dbReference>
<dbReference type="AlphaFoldDB" id="A0A7X1ZGT7"/>
<evidence type="ECO:0000256" key="2">
    <source>
        <dbReference type="ARBA" id="ARBA00022862"/>
    </source>
</evidence>
<keyword evidence="2 6" id="KW-0049">Antioxidant</keyword>
<dbReference type="PANTHER" id="PTHR10430:SF16">
    <property type="entry name" value="PEROXIREDOXIN-5, MITOCHONDRIAL"/>
    <property type="match status" value="1"/>
</dbReference>
<dbReference type="GO" id="GO:0045454">
    <property type="term" value="P:cell redox homeostasis"/>
    <property type="evidence" value="ECO:0007669"/>
    <property type="project" value="TreeGrafter"/>
</dbReference>
<dbReference type="GO" id="GO:0042744">
    <property type="term" value="P:hydrogen peroxide catabolic process"/>
    <property type="evidence" value="ECO:0007669"/>
    <property type="project" value="TreeGrafter"/>
</dbReference>
<dbReference type="CDD" id="cd03013">
    <property type="entry name" value="PRX5_like"/>
    <property type="match status" value="1"/>
</dbReference>
<sequence>MIKVGDRIPEVTLHRMTDEGIRPITTAEVFAGKTVVLFAVPGAFTPTCSARHLPGFIDHIDALTAKGVDTVACIAVNDPFVMAAWGAQAGADGKVLMISDGNGAFAAATGTEMDASKAAMATRSQRYAMVVRDGVVAHVFLDSPGAFEASSAENVLAHL</sequence>
<keyword evidence="4 6" id="KW-0676">Redox-active center</keyword>
<dbReference type="InterPro" id="IPR036249">
    <property type="entry name" value="Thioredoxin-like_sf"/>
</dbReference>
<dbReference type="SUPFAM" id="SSF52833">
    <property type="entry name" value="Thioredoxin-like"/>
    <property type="match status" value="1"/>
</dbReference>
<evidence type="ECO:0000259" key="7">
    <source>
        <dbReference type="PROSITE" id="PS51352"/>
    </source>
</evidence>
<dbReference type="EC" id="1.11.1.27" evidence="6"/>
<name>A0A7X1ZGT7_9PROT</name>
<reference evidence="8 9" key="1">
    <citation type="submission" date="2019-10" db="EMBL/GenBank/DDBJ databases">
        <title>Draft whole-genome sequence of the purple nonsulfur photosynthetic bacterium Roseospira navarrensis DSM 15114.</title>
        <authorList>
            <person name="Kyndt J.A."/>
            <person name="Meyer T.E."/>
        </authorList>
    </citation>
    <scope>NUCLEOTIDE SEQUENCE [LARGE SCALE GENOMIC DNA]</scope>
    <source>
        <strain evidence="8 9">DSM 15114</strain>
    </source>
</reference>
<protein>
    <recommendedName>
        <fullName evidence="6">Glutathione-dependent peroxiredoxin</fullName>
        <ecNumber evidence="6">1.11.1.27</ecNumber>
    </recommendedName>
</protein>
<dbReference type="InterPro" id="IPR037944">
    <property type="entry name" value="PRX5-like"/>
</dbReference>
<keyword evidence="1 6" id="KW-0575">Peroxidase</keyword>
<dbReference type="FunFam" id="3.40.30.10:FF:000020">
    <property type="entry name" value="Peroxiredoxin"/>
    <property type="match status" value="1"/>
</dbReference>
<keyword evidence="3 6" id="KW-0560">Oxidoreductase</keyword>
<dbReference type="PANTHER" id="PTHR10430">
    <property type="entry name" value="PEROXIREDOXIN"/>
    <property type="match status" value="1"/>
</dbReference>
<dbReference type="GO" id="GO:0008379">
    <property type="term" value="F:thioredoxin peroxidase activity"/>
    <property type="evidence" value="ECO:0007669"/>
    <property type="project" value="InterPro"/>
</dbReference>
<dbReference type="Gene3D" id="3.40.30.10">
    <property type="entry name" value="Glutaredoxin"/>
    <property type="match status" value="1"/>
</dbReference>
<proteinExistence type="inferred from homology"/>
<comment type="caution">
    <text evidence="8">The sequence shown here is derived from an EMBL/GenBank/DDBJ whole genome shotgun (WGS) entry which is preliminary data.</text>
</comment>
<dbReference type="InterPro" id="IPR013740">
    <property type="entry name" value="Redoxin"/>
</dbReference>
<evidence type="ECO:0000256" key="3">
    <source>
        <dbReference type="ARBA" id="ARBA00023002"/>
    </source>
</evidence>
<dbReference type="GO" id="GO:0034599">
    <property type="term" value="P:cellular response to oxidative stress"/>
    <property type="evidence" value="ECO:0007669"/>
    <property type="project" value="InterPro"/>
</dbReference>
<evidence type="ECO:0000256" key="1">
    <source>
        <dbReference type="ARBA" id="ARBA00022559"/>
    </source>
</evidence>
<evidence type="ECO:0000313" key="8">
    <source>
        <dbReference type="EMBL" id="MQX37172.1"/>
    </source>
</evidence>
<evidence type="ECO:0000256" key="4">
    <source>
        <dbReference type="ARBA" id="ARBA00023284"/>
    </source>
</evidence>
<comment type="similarity">
    <text evidence="6">Belongs to the peroxiredoxin family. Prx5 subfamily.</text>
</comment>
<gene>
    <name evidence="8" type="ORF">GHC57_11640</name>
</gene>
<evidence type="ECO:0000256" key="6">
    <source>
        <dbReference type="RuleBase" id="RU366011"/>
    </source>
</evidence>
<dbReference type="GO" id="GO:0005737">
    <property type="term" value="C:cytoplasm"/>
    <property type="evidence" value="ECO:0007669"/>
    <property type="project" value="TreeGrafter"/>
</dbReference>
<evidence type="ECO:0000256" key="5">
    <source>
        <dbReference type="PIRSR" id="PIRSR637944-1"/>
    </source>
</evidence>
<comment type="function">
    <text evidence="6">Thiol-specific peroxidase that catalyzes the reduction of hydrogen peroxide and organic hydroperoxides to water and alcohols, respectively. Plays a role in cell protection against oxidative stress by detoxifying peroxides.</text>
</comment>
<dbReference type="EMBL" id="WIVE01000035">
    <property type="protein sequence ID" value="MQX37172.1"/>
    <property type="molecule type" value="Genomic_DNA"/>
</dbReference>
<feature type="active site" description="Cysteine sulfenic acid (-SOH) intermediate" evidence="5">
    <location>
        <position position="48"/>
    </location>
</feature>
<organism evidence="8 9">
    <name type="scientific">Roseospira navarrensis</name>
    <dbReference type="NCBI Taxonomy" id="140058"/>
    <lineage>
        <taxon>Bacteria</taxon>
        <taxon>Pseudomonadati</taxon>
        <taxon>Pseudomonadota</taxon>
        <taxon>Alphaproteobacteria</taxon>
        <taxon>Rhodospirillales</taxon>
        <taxon>Rhodospirillaceae</taxon>
        <taxon>Roseospira</taxon>
    </lineage>
</organism>
<comment type="catalytic activity">
    <reaction evidence="6">
        <text>a hydroperoxide + 2 glutathione = an alcohol + glutathione disulfide + H2O</text>
        <dbReference type="Rhea" id="RHEA:62632"/>
        <dbReference type="ChEBI" id="CHEBI:15377"/>
        <dbReference type="ChEBI" id="CHEBI:30879"/>
        <dbReference type="ChEBI" id="CHEBI:35924"/>
        <dbReference type="ChEBI" id="CHEBI:57925"/>
        <dbReference type="ChEBI" id="CHEBI:58297"/>
        <dbReference type="EC" id="1.11.1.27"/>
    </reaction>
</comment>
<keyword evidence="9" id="KW-1185">Reference proteome</keyword>